<evidence type="ECO:0000256" key="4">
    <source>
        <dbReference type="SAM" id="MobiDB-lite"/>
    </source>
</evidence>
<feature type="region of interest" description="Disordered" evidence="4">
    <location>
        <begin position="216"/>
        <end position="237"/>
    </location>
</feature>
<feature type="region of interest" description="Disordered" evidence="4">
    <location>
        <begin position="99"/>
        <end position="138"/>
    </location>
</feature>
<evidence type="ECO:0000256" key="1">
    <source>
        <dbReference type="ARBA" id="ARBA00004496"/>
    </source>
</evidence>
<dbReference type="EMBL" id="CM000780">
    <property type="protein sequence ID" value="AQK52652.1"/>
    <property type="molecule type" value="Genomic_DNA"/>
</dbReference>
<dbReference type="GO" id="GO:0005737">
    <property type="term" value="C:cytoplasm"/>
    <property type="evidence" value="ECO:0007669"/>
    <property type="project" value="UniProtKB-SubCell"/>
</dbReference>
<dbReference type="PANTHER" id="PTHR10997:SF18">
    <property type="entry name" value="D-IMPORTIN 7_RANBP7"/>
    <property type="match status" value="1"/>
</dbReference>
<dbReference type="PANTHER" id="PTHR10997">
    <property type="entry name" value="IMPORTIN-7, 8, 11"/>
    <property type="match status" value="1"/>
</dbReference>
<dbReference type="SUPFAM" id="SSF48371">
    <property type="entry name" value="ARM repeat"/>
    <property type="match status" value="1"/>
</dbReference>
<keyword evidence="2" id="KW-0963">Cytoplasm</keyword>
<dbReference type="InterPro" id="IPR016024">
    <property type="entry name" value="ARM-type_fold"/>
</dbReference>
<reference evidence="5" key="1">
    <citation type="submission" date="2015-12" db="EMBL/GenBank/DDBJ databases">
        <title>Update maize B73 reference genome by single molecule sequencing technologies.</title>
        <authorList>
            <consortium name="Maize Genome Sequencing Project"/>
            <person name="Ware D."/>
        </authorList>
    </citation>
    <scope>NUCLEOTIDE SEQUENCE</scope>
    <source>
        <tissue evidence="5">Seedling</tissue>
    </source>
</reference>
<organism evidence="5">
    <name type="scientific">Zea mays</name>
    <name type="common">Maize</name>
    <dbReference type="NCBI Taxonomy" id="4577"/>
    <lineage>
        <taxon>Eukaryota</taxon>
        <taxon>Viridiplantae</taxon>
        <taxon>Streptophyta</taxon>
        <taxon>Embryophyta</taxon>
        <taxon>Tracheophyta</taxon>
        <taxon>Spermatophyta</taxon>
        <taxon>Magnoliopsida</taxon>
        <taxon>Liliopsida</taxon>
        <taxon>Poales</taxon>
        <taxon>Poaceae</taxon>
        <taxon>PACMAD clade</taxon>
        <taxon>Panicoideae</taxon>
        <taxon>Andropogonodae</taxon>
        <taxon>Andropogoneae</taxon>
        <taxon>Tripsacinae</taxon>
        <taxon>Zea</taxon>
    </lineage>
</organism>
<evidence type="ECO:0000313" key="5">
    <source>
        <dbReference type="EMBL" id="AQK52652.1"/>
    </source>
</evidence>
<evidence type="ECO:0000256" key="2">
    <source>
        <dbReference type="ARBA" id="ARBA00022490"/>
    </source>
</evidence>
<dbReference type="AlphaFoldDB" id="A0A1D6Q246"/>
<keyword evidence="3" id="KW-0813">Transport</keyword>
<dbReference type="GO" id="GO:0015031">
    <property type="term" value="P:protein transport"/>
    <property type="evidence" value="ECO:0007669"/>
    <property type="project" value="UniProtKB-KW"/>
</dbReference>
<feature type="region of interest" description="Disordered" evidence="4">
    <location>
        <begin position="150"/>
        <end position="170"/>
    </location>
</feature>
<dbReference type="PaxDb" id="4577-GRMZM2G008497_P02"/>
<dbReference type="Gene3D" id="1.25.10.10">
    <property type="entry name" value="Leucine-rich Repeat Variant"/>
    <property type="match status" value="1"/>
</dbReference>
<proteinExistence type="predicted"/>
<accession>A0A1D6Q246</accession>
<keyword evidence="3" id="KW-0653">Protein transport</keyword>
<feature type="compositionally biased region" description="Acidic residues" evidence="4">
    <location>
        <begin position="155"/>
        <end position="166"/>
    </location>
</feature>
<comment type="subcellular location">
    <subcellularLocation>
        <location evidence="1">Cytoplasm</location>
    </subcellularLocation>
</comment>
<evidence type="ECO:0000256" key="3">
    <source>
        <dbReference type="ARBA" id="ARBA00022927"/>
    </source>
</evidence>
<gene>
    <name evidence="5" type="ORF">ZEAMMB73_Zm00001d050526</name>
</gene>
<name>A0A1D6Q246_MAIZE</name>
<dbReference type="InterPro" id="IPR011989">
    <property type="entry name" value="ARM-like"/>
</dbReference>
<feature type="compositionally biased region" description="Acidic residues" evidence="4">
    <location>
        <begin position="103"/>
        <end position="136"/>
    </location>
</feature>
<sequence>MQIANALYYNPALTLEILNKLGVAADIFNHWFAMLRQVKKSGARVNFKREHDKKVCCLGLTSLIALPAAKIPADALDRIFKATLELLVAYKDQVAEAKKQNEEAADDMDGFDADEEDDDEVDSDKEMGLDDEDGDEVSSLQLQKLAAEARGFQPADDDDSDDDFSDDELHSPIDEVDPFIFFVETVQGLQASDPARFQNLMHTLDFSYQALASGIAQHAEQRKNEIEKEKSEKANAQ</sequence>
<feature type="compositionally biased region" description="Basic and acidic residues" evidence="4">
    <location>
        <begin position="219"/>
        <end position="237"/>
    </location>
</feature>
<protein>
    <submittedName>
        <fullName evidence="5">Importin beta-like SAD2</fullName>
    </submittedName>
</protein>